<protein>
    <submittedName>
        <fullName evidence="1">Uncharacterized protein</fullName>
    </submittedName>
</protein>
<name>A0A420Y2I8_9PEZI</name>
<sequence>MYVRFFPFFVRCCPSGMRVVVSISAREGFADRSDTYQLVSAGVVFVPVVSKIELQSAPAVLLGGKERERRVWIQNYVAGLRNGLELQPLLFCLLQETGQ</sequence>
<reference evidence="1 2" key="1">
    <citation type="submission" date="2018-08" db="EMBL/GenBank/DDBJ databases">
        <title>Draft genome of the lignicolous fungus Coniochaeta pulveracea.</title>
        <authorList>
            <person name="Borstlap C.J."/>
            <person name="De Witt R.N."/>
            <person name="Botha A."/>
            <person name="Volschenk H."/>
        </authorList>
    </citation>
    <scope>NUCLEOTIDE SEQUENCE [LARGE SCALE GENOMIC DNA]</scope>
    <source>
        <strain evidence="1 2">CAB683</strain>
    </source>
</reference>
<accession>A0A420Y2I8</accession>
<evidence type="ECO:0000313" key="1">
    <source>
        <dbReference type="EMBL" id="RKU42094.1"/>
    </source>
</evidence>
<dbReference type="EMBL" id="QVQW01000061">
    <property type="protein sequence ID" value="RKU42094.1"/>
    <property type="molecule type" value="Genomic_DNA"/>
</dbReference>
<evidence type="ECO:0000313" key="2">
    <source>
        <dbReference type="Proteomes" id="UP000275385"/>
    </source>
</evidence>
<proteinExistence type="predicted"/>
<dbReference type="Proteomes" id="UP000275385">
    <property type="component" value="Unassembled WGS sequence"/>
</dbReference>
<comment type="caution">
    <text evidence="1">The sequence shown here is derived from an EMBL/GenBank/DDBJ whole genome shotgun (WGS) entry which is preliminary data.</text>
</comment>
<organism evidence="1 2">
    <name type="scientific">Coniochaeta pulveracea</name>
    <dbReference type="NCBI Taxonomy" id="177199"/>
    <lineage>
        <taxon>Eukaryota</taxon>
        <taxon>Fungi</taxon>
        <taxon>Dikarya</taxon>
        <taxon>Ascomycota</taxon>
        <taxon>Pezizomycotina</taxon>
        <taxon>Sordariomycetes</taxon>
        <taxon>Sordariomycetidae</taxon>
        <taxon>Coniochaetales</taxon>
        <taxon>Coniochaetaceae</taxon>
        <taxon>Coniochaeta</taxon>
    </lineage>
</organism>
<keyword evidence="2" id="KW-1185">Reference proteome</keyword>
<gene>
    <name evidence="1" type="ORF">DL546_000437</name>
</gene>
<dbReference type="AlphaFoldDB" id="A0A420Y2I8"/>